<protein>
    <submittedName>
        <fullName evidence="1">Uncharacterized protein</fullName>
    </submittedName>
</protein>
<organism evidence="1">
    <name type="scientific">uncultured Caudovirales phage</name>
    <dbReference type="NCBI Taxonomy" id="2100421"/>
    <lineage>
        <taxon>Viruses</taxon>
        <taxon>Duplodnaviria</taxon>
        <taxon>Heunggongvirae</taxon>
        <taxon>Uroviricota</taxon>
        <taxon>Caudoviricetes</taxon>
        <taxon>Peduoviridae</taxon>
        <taxon>Maltschvirus</taxon>
        <taxon>Maltschvirus maltsch</taxon>
    </lineage>
</organism>
<dbReference type="EMBL" id="LR796690">
    <property type="protein sequence ID" value="CAB4159714.1"/>
    <property type="molecule type" value="Genomic_DNA"/>
</dbReference>
<proteinExistence type="predicted"/>
<reference evidence="1" key="1">
    <citation type="submission" date="2020-04" db="EMBL/GenBank/DDBJ databases">
        <authorList>
            <person name="Chiriac C."/>
            <person name="Salcher M."/>
            <person name="Ghai R."/>
            <person name="Kavagutti S V."/>
        </authorList>
    </citation>
    <scope>NUCLEOTIDE SEQUENCE</scope>
</reference>
<sequence length="81" mass="9517">MQRAKALKCKIYEFDLALACRRNSVDNSYIDEPYFVDGELAGMRRLLIPLCKSHYDYIHRPEELHNLGYEDWQAHNGDLSV</sequence>
<gene>
    <name evidence="1" type="ORF">UFOVP720_13</name>
</gene>
<accession>A0A6J5NWW0</accession>
<evidence type="ECO:0000313" key="1">
    <source>
        <dbReference type="EMBL" id="CAB4159714.1"/>
    </source>
</evidence>
<name>A0A6J5NWW0_9CAUD</name>